<reference evidence="3 4" key="1">
    <citation type="submission" date="2024-01" db="EMBL/GenBank/DDBJ databases">
        <title>Genome assemblies of Stephania.</title>
        <authorList>
            <person name="Yang L."/>
        </authorList>
    </citation>
    <scope>NUCLEOTIDE SEQUENCE [LARGE SCALE GENOMIC DNA]</scope>
    <source>
        <strain evidence="3">YNDBR</strain>
        <tissue evidence="3">Leaf</tissue>
    </source>
</reference>
<keyword evidence="2" id="KW-0472">Membrane</keyword>
<sequence length="197" mass="21165">MDAKTLTRTSIISNPNSCHRNHLFNRTVHSKSSPSPISLSSPTPNRHLRRHCISPLEQNLGPKPNWISNDGGSEEEDGMVSTLASSVDLVANANQSAANESIWKQIREIALFAGPAAGLWICGPLMRPATVVCDYGSFVFMFLSIATSNMVATSLTSEAGRDLKFLSISMTACFSLGGLLVMVAGGPSQDFNGYDLF</sequence>
<feature type="compositionally biased region" description="Low complexity" evidence="1">
    <location>
        <begin position="30"/>
        <end position="44"/>
    </location>
</feature>
<accession>A0AAP0JMB5</accession>
<organism evidence="3 4">
    <name type="scientific">Stephania yunnanensis</name>
    <dbReference type="NCBI Taxonomy" id="152371"/>
    <lineage>
        <taxon>Eukaryota</taxon>
        <taxon>Viridiplantae</taxon>
        <taxon>Streptophyta</taxon>
        <taxon>Embryophyta</taxon>
        <taxon>Tracheophyta</taxon>
        <taxon>Spermatophyta</taxon>
        <taxon>Magnoliopsida</taxon>
        <taxon>Ranunculales</taxon>
        <taxon>Menispermaceae</taxon>
        <taxon>Menispermoideae</taxon>
        <taxon>Cissampelideae</taxon>
        <taxon>Stephania</taxon>
    </lineage>
</organism>
<dbReference type="Proteomes" id="UP001420932">
    <property type="component" value="Unassembled WGS sequence"/>
</dbReference>
<feature type="region of interest" description="Disordered" evidence="1">
    <location>
        <begin position="26"/>
        <end position="45"/>
    </location>
</feature>
<proteinExistence type="predicted"/>
<dbReference type="EMBL" id="JBBNAF010000006">
    <property type="protein sequence ID" value="KAK9136265.1"/>
    <property type="molecule type" value="Genomic_DNA"/>
</dbReference>
<keyword evidence="2" id="KW-1133">Transmembrane helix</keyword>
<feature type="transmembrane region" description="Helical" evidence="2">
    <location>
        <begin position="165"/>
        <end position="185"/>
    </location>
</feature>
<keyword evidence="4" id="KW-1185">Reference proteome</keyword>
<comment type="caution">
    <text evidence="3">The sequence shown here is derived from an EMBL/GenBank/DDBJ whole genome shotgun (WGS) entry which is preliminary data.</text>
</comment>
<gene>
    <name evidence="3" type="ORF">Syun_015595</name>
</gene>
<protein>
    <submittedName>
        <fullName evidence="3">Uncharacterized protein</fullName>
    </submittedName>
</protein>
<evidence type="ECO:0000313" key="4">
    <source>
        <dbReference type="Proteomes" id="UP001420932"/>
    </source>
</evidence>
<evidence type="ECO:0000256" key="1">
    <source>
        <dbReference type="SAM" id="MobiDB-lite"/>
    </source>
</evidence>
<dbReference type="AlphaFoldDB" id="A0AAP0JMB5"/>
<evidence type="ECO:0000256" key="2">
    <source>
        <dbReference type="SAM" id="Phobius"/>
    </source>
</evidence>
<evidence type="ECO:0000313" key="3">
    <source>
        <dbReference type="EMBL" id="KAK9136265.1"/>
    </source>
</evidence>
<keyword evidence="2" id="KW-0812">Transmembrane</keyword>
<feature type="transmembrane region" description="Helical" evidence="2">
    <location>
        <begin position="135"/>
        <end position="153"/>
    </location>
</feature>
<name>A0AAP0JMB5_9MAGN</name>
<feature type="transmembrane region" description="Helical" evidence="2">
    <location>
        <begin position="109"/>
        <end position="129"/>
    </location>
</feature>